<comment type="caution">
    <text evidence="2">The sequence shown here is derived from an EMBL/GenBank/DDBJ whole genome shotgun (WGS) entry which is preliminary data.</text>
</comment>
<keyword evidence="3" id="KW-1185">Reference proteome</keyword>
<dbReference type="RefSeq" id="WP_190122787.1">
    <property type="nucleotide sequence ID" value="NZ_BMWG01000004.1"/>
</dbReference>
<evidence type="ECO:0000256" key="1">
    <source>
        <dbReference type="SAM" id="MobiDB-lite"/>
    </source>
</evidence>
<organism evidence="2 3">
    <name type="scientific">Streptomyces inusitatus</name>
    <dbReference type="NCBI Taxonomy" id="68221"/>
    <lineage>
        <taxon>Bacteria</taxon>
        <taxon>Bacillati</taxon>
        <taxon>Actinomycetota</taxon>
        <taxon>Actinomycetes</taxon>
        <taxon>Kitasatosporales</taxon>
        <taxon>Streptomycetaceae</taxon>
        <taxon>Streptomyces</taxon>
    </lineage>
</organism>
<protein>
    <submittedName>
        <fullName evidence="2">Uncharacterized protein</fullName>
    </submittedName>
</protein>
<evidence type="ECO:0000313" key="3">
    <source>
        <dbReference type="Proteomes" id="UP000630936"/>
    </source>
</evidence>
<reference evidence="2" key="2">
    <citation type="submission" date="2020-09" db="EMBL/GenBank/DDBJ databases">
        <authorList>
            <person name="Sun Q."/>
            <person name="Ohkuma M."/>
        </authorList>
    </citation>
    <scope>NUCLEOTIDE SEQUENCE</scope>
    <source>
        <strain evidence="2">JCM 4988</strain>
    </source>
</reference>
<dbReference type="AlphaFoldDB" id="A0A918PZ85"/>
<accession>A0A918PZ85</accession>
<feature type="region of interest" description="Disordered" evidence="1">
    <location>
        <begin position="1"/>
        <end position="20"/>
    </location>
</feature>
<dbReference type="Proteomes" id="UP000630936">
    <property type="component" value="Unassembled WGS sequence"/>
</dbReference>
<gene>
    <name evidence="2" type="ORF">GCM10010387_22210</name>
</gene>
<reference evidence="2" key="1">
    <citation type="journal article" date="2014" name="Int. J. Syst. Evol. Microbiol.">
        <title>Complete genome sequence of Corynebacterium casei LMG S-19264T (=DSM 44701T), isolated from a smear-ripened cheese.</title>
        <authorList>
            <consortium name="US DOE Joint Genome Institute (JGI-PGF)"/>
            <person name="Walter F."/>
            <person name="Albersmeier A."/>
            <person name="Kalinowski J."/>
            <person name="Ruckert C."/>
        </authorList>
    </citation>
    <scope>NUCLEOTIDE SEQUENCE</scope>
    <source>
        <strain evidence="2">JCM 4988</strain>
    </source>
</reference>
<evidence type="ECO:0000313" key="2">
    <source>
        <dbReference type="EMBL" id="GGZ28330.1"/>
    </source>
</evidence>
<name>A0A918PZ85_9ACTN</name>
<sequence>MDDHGDDLTTWLHGQGDPVERHEEEWERLAMYVRHAANKVGPHLPLCLPREPQECGRDGRQHALAWAAALKAAAQHIIETNTATPAESSYYSGQIYLRRLTALRAQPARHPD</sequence>
<proteinExistence type="predicted"/>
<dbReference type="EMBL" id="BMWG01000004">
    <property type="protein sequence ID" value="GGZ28330.1"/>
    <property type="molecule type" value="Genomic_DNA"/>
</dbReference>